<organism evidence="2 3">
    <name type="scientific">Sunxiuqinia elliptica</name>
    <dbReference type="NCBI Taxonomy" id="655355"/>
    <lineage>
        <taxon>Bacteria</taxon>
        <taxon>Pseudomonadati</taxon>
        <taxon>Bacteroidota</taxon>
        <taxon>Bacteroidia</taxon>
        <taxon>Marinilabiliales</taxon>
        <taxon>Prolixibacteraceae</taxon>
        <taxon>Sunxiuqinia</taxon>
    </lineage>
</organism>
<evidence type="ECO:0000256" key="1">
    <source>
        <dbReference type="SAM" id="SignalP"/>
    </source>
</evidence>
<dbReference type="RefSeq" id="WP_133464209.1">
    <property type="nucleotide sequence ID" value="NZ_SNWI01000002.1"/>
</dbReference>
<proteinExistence type="predicted"/>
<evidence type="ECO:0000313" key="3">
    <source>
        <dbReference type="Proteomes" id="UP000294848"/>
    </source>
</evidence>
<feature type="chain" id="PRO_5020650407" description="Lipoprotein" evidence="1">
    <location>
        <begin position="23"/>
        <end position="133"/>
    </location>
</feature>
<sequence length="133" mass="15879">MKTLKFAIFLILIAACASQQNIQIKATDTVDTEDSVSYELIVLDPGFESWFLTYSKPSWYHSQQYYETWNEQYVNAWNYNSIWHRNARLLDGQIDYNPQIDYGLDINHKLFYYFQYVENELKIRILSNSPRAI</sequence>
<dbReference type="PROSITE" id="PS51257">
    <property type="entry name" value="PROKAR_LIPOPROTEIN"/>
    <property type="match status" value="1"/>
</dbReference>
<dbReference type="OrthoDB" id="1119488at2"/>
<keyword evidence="1" id="KW-0732">Signal</keyword>
<reference evidence="2 3" key="1">
    <citation type="submission" date="2019-03" db="EMBL/GenBank/DDBJ databases">
        <title>Freshwater and sediment microbial communities from various areas in North America, analyzing microbe dynamics in response to fracking.</title>
        <authorList>
            <person name="Lamendella R."/>
        </authorList>
    </citation>
    <scope>NUCLEOTIDE SEQUENCE [LARGE SCALE GENOMIC DNA]</scope>
    <source>
        <strain evidence="2 3">114D</strain>
    </source>
</reference>
<dbReference type="InterPro" id="IPR046144">
    <property type="entry name" value="DUF6146"/>
</dbReference>
<accession>A0A4R6H6K7</accession>
<dbReference type="Pfam" id="PF19643">
    <property type="entry name" value="DUF6146"/>
    <property type="match status" value="1"/>
</dbReference>
<dbReference type="Proteomes" id="UP000294848">
    <property type="component" value="Unassembled WGS sequence"/>
</dbReference>
<feature type="signal peptide" evidence="1">
    <location>
        <begin position="1"/>
        <end position="22"/>
    </location>
</feature>
<protein>
    <recommendedName>
        <fullName evidence="4">Lipoprotein</fullName>
    </recommendedName>
</protein>
<dbReference type="EMBL" id="SNWI01000002">
    <property type="protein sequence ID" value="TDO03830.1"/>
    <property type="molecule type" value="Genomic_DNA"/>
</dbReference>
<evidence type="ECO:0000313" key="2">
    <source>
        <dbReference type="EMBL" id="TDO03830.1"/>
    </source>
</evidence>
<gene>
    <name evidence="2" type="ORF">DET52_102165</name>
</gene>
<name>A0A4R6H6K7_9BACT</name>
<dbReference type="AlphaFoldDB" id="A0A4R6H6K7"/>
<evidence type="ECO:0008006" key="4">
    <source>
        <dbReference type="Google" id="ProtNLM"/>
    </source>
</evidence>
<comment type="caution">
    <text evidence="2">The sequence shown here is derived from an EMBL/GenBank/DDBJ whole genome shotgun (WGS) entry which is preliminary data.</text>
</comment>